<evidence type="ECO:0000259" key="4">
    <source>
        <dbReference type="Pfam" id="PF25967"/>
    </source>
</evidence>
<keyword evidence="2" id="KW-0813">Transport</keyword>
<reference evidence="5 6" key="1">
    <citation type="journal article" date="2016" name="J. Zhejiang Univ. Sci. B">
        <title>Antibiotic resistance mechanisms of Myroides sp.</title>
        <authorList>
            <person name="Hu S."/>
            <person name="Yuan S."/>
            <person name="Qu H."/>
            <person name="Jiang T."/>
            <person name="Zhou Y."/>
            <person name="Wang M."/>
            <person name="Ming D."/>
        </authorList>
    </citation>
    <scope>NUCLEOTIDE SEQUENCE [LARGE SCALE GENOMIC DNA]</scope>
    <source>
        <strain evidence="5 6">PR63039</strain>
    </source>
</reference>
<dbReference type="AlphaFoldDB" id="A0A0S7E9C2"/>
<evidence type="ECO:0000313" key="5">
    <source>
        <dbReference type="EMBL" id="ALU25726.1"/>
    </source>
</evidence>
<dbReference type="NCBIfam" id="TIGR01730">
    <property type="entry name" value="RND_mfp"/>
    <property type="match status" value="1"/>
</dbReference>
<dbReference type="GeneID" id="66974357"/>
<dbReference type="Pfam" id="PF25954">
    <property type="entry name" value="Beta-barrel_RND_2"/>
    <property type="match status" value="1"/>
</dbReference>
<gene>
    <name evidence="5" type="ORF">AS202_06070</name>
</gene>
<sequence>MAKTLKLAGILGVSILLSYCSEKKEQAADSAQFTVENKIITLTETSNLKDRIKTSKVSEEDFTFDLVTAGVVKAIPNHYAEIASPFSGRIVKSFIKLGQKVSENTPLFEVSSPDYFEAQKDYFDSKQEFKQAALNLKRQEDLLNNGVGVRQEFEEAETEYSIAKAAYDNARAALKIYSVDASSLVLGQALTVRSPIAGEVLENNLVIGQFINDEADPVVKIASLGKIWIVGKVKEKDINHLAKLNKVQVELAAYPDAPLSGTIYHINEIVDEETRSIDVLIEVDNEKRILKPGMYVSVRFIDQPEPVILVPSRAVLQGEDNSFVFVKVGENKYAKKSIVIGGVSGDKTVILSGLDKQDEVVSEGGIYLPQAI</sequence>
<evidence type="ECO:0000256" key="1">
    <source>
        <dbReference type="ARBA" id="ARBA00009477"/>
    </source>
</evidence>
<protein>
    <submittedName>
        <fullName evidence="5">Cation transporter</fullName>
    </submittedName>
</protein>
<dbReference type="RefSeq" id="WP_006257808.1">
    <property type="nucleotide sequence ID" value="NZ_BCMQ01000002.1"/>
</dbReference>
<dbReference type="FunFam" id="2.40.30.170:FF:000010">
    <property type="entry name" value="Efflux RND transporter periplasmic adaptor subunit"/>
    <property type="match status" value="1"/>
</dbReference>
<dbReference type="InterPro" id="IPR058627">
    <property type="entry name" value="MdtA-like_C"/>
</dbReference>
<dbReference type="EMBL" id="CP013690">
    <property type="protein sequence ID" value="ALU25726.1"/>
    <property type="molecule type" value="Genomic_DNA"/>
</dbReference>
<dbReference type="PANTHER" id="PTHR30097:SF16">
    <property type="entry name" value="CATION EFFLUX SYSTEM (CZCB-LIKE)"/>
    <property type="match status" value="1"/>
</dbReference>
<dbReference type="Gene3D" id="2.40.30.170">
    <property type="match status" value="1"/>
</dbReference>
<dbReference type="Gene3D" id="2.40.50.100">
    <property type="match status" value="1"/>
</dbReference>
<dbReference type="eggNOG" id="COG0845">
    <property type="taxonomic scope" value="Bacteria"/>
</dbReference>
<dbReference type="SUPFAM" id="SSF111369">
    <property type="entry name" value="HlyD-like secretion proteins"/>
    <property type="match status" value="1"/>
</dbReference>
<proteinExistence type="inferred from homology"/>
<dbReference type="Gene3D" id="2.40.420.20">
    <property type="match status" value="1"/>
</dbReference>
<comment type="similarity">
    <text evidence="1">Belongs to the membrane fusion protein (MFP) (TC 8.A.1) family.</text>
</comment>
<evidence type="ECO:0000256" key="2">
    <source>
        <dbReference type="ARBA" id="ARBA00022448"/>
    </source>
</evidence>
<feature type="domain" description="CusB-like beta-barrel" evidence="3">
    <location>
        <begin position="226"/>
        <end position="302"/>
    </location>
</feature>
<name>A0A0S7E9C2_9FLAO</name>
<dbReference type="GO" id="GO:0016020">
    <property type="term" value="C:membrane"/>
    <property type="evidence" value="ECO:0007669"/>
    <property type="project" value="InterPro"/>
</dbReference>
<evidence type="ECO:0000313" key="6">
    <source>
        <dbReference type="Proteomes" id="UP000069030"/>
    </source>
</evidence>
<dbReference type="KEGG" id="mod:AS202_06070"/>
<evidence type="ECO:0000259" key="3">
    <source>
        <dbReference type="Pfam" id="PF25954"/>
    </source>
</evidence>
<dbReference type="Pfam" id="PF25967">
    <property type="entry name" value="RND-MFP_C"/>
    <property type="match status" value="1"/>
</dbReference>
<dbReference type="Gene3D" id="1.10.287.470">
    <property type="entry name" value="Helix hairpin bin"/>
    <property type="match status" value="1"/>
</dbReference>
<dbReference type="InterPro" id="IPR006143">
    <property type="entry name" value="RND_pump_MFP"/>
</dbReference>
<accession>A0A0S7E9C2</accession>
<dbReference type="GO" id="GO:0022857">
    <property type="term" value="F:transmembrane transporter activity"/>
    <property type="evidence" value="ECO:0007669"/>
    <property type="project" value="InterPro"/>
</dbReference>
<dbReference type="Proteomes" id="UP000069030">
    <property type="component" value="Chromosome"/>
</dbReference>
<dbReference type="PANTHER" id="PTHR30097">
    <property type="entry name" value="CATION EFFLUX SYSTEM PROTEIN CUSB"/>
    <property type="match status" value="1"/>
</dbReference>
<dbReference type="InterPro" id="IPR051909">
    <property type="entry name" value="MFP_Cation_Efflux"/>
</dbReference>
<dbReference type="InterPro" id="IPR058792">
    <property type="entry name" value="Beta-barrel_RND_2"/>
</dbReference>
<feature type="domain" description="Multidrug resistance protein MdtA-like C-terminal permuted SH3" evidence="4">
    <location>
        <begin position="307"/>
        <end position="364"/>
    </location>
</feature>
<organism evidence="5 6">
    <name type="scientific">Myroides odoratimimus</name>
    <dbReference type="NCBI Taxonomy" id="76832"/>
    <lineage>
        <taxon>Bacteria</taxon>
        <taxon>Pseudomonadati</taxon>
        <taxon>Bacteroidota</taxon>
        <taxon>Flavobacteriia</taxon>
        <taxon>Flavobacteriales</taxon>
        <taxon>Flavobacteriaceae</taxon>
        <taxon>Myroides</taxon>
    </lineage>
</organism>